<name>A0A1W4X650_AGRPL</name>
<sequence length="601" mass="68826">MSIISAAEFIKDRFYFVTFKTEEKPKSNTLTHYFSIDEDLVYESFFCDFGPLNLAMLYHYCCKVNKKLKSTALLKKRIMHYTSCNKQKRVNAAFLAASYAILYLDYTPKKAYDVLRVNNFEPFIEFRDASLGVPYNISLMDCLSAVKKAHDLGFFDFENFDFLEYEHYERVENGDLNWIVPNKFIGFCGPHNKSKIDNGYPLHSPETYFSYFRRHNVTTIIRLNKKVYDANKFINAGFDHKDLYFIDGSTPSDRILRQFIEICEKTDGAVAVHCKAGLGRTGSLIGCYIMKHYKFTARETVAWIRLCRPGSIIGHQQEWLESKQEQMWRAGEEHRRTKRLEGPIKHTVGIYSFNNKTPEEFRQVSLSDNVSGISKKVDTMKLNDREENVAETEENGEGLTQGDRLNRIKAQRRQTRSFATVLNNDRKLFQSRVVTILEPSSVLKAGKILNSRVKAPTTSGTKVVAKRTTVTNEAQMEAVSCRRMSQRKVTIVSSPHINGNTSELIKSNNTKSATKKGKNPDWNVAANNTNFTASNSNTSESNTDKKTEIRVIKRGKRSLNLEKDKISPRSVKVLRRSHPLNANESKIKITVQFVSKTSKTP</sequence>
<dbReference type="PANTHER" id="PTHR23339">
    <property type="entry name" value="TYROSINE SPECIFIC PROTEIN PHOSPHATASE AND DUAL SPECIFICITY PROTEIN PHOSPHATASE"/>
    <property type="match status" value="1"/>
</dbReference>
<dbReference type="InterPro" id="IPR029260">
    <property type="entry name" value="DSPn"/>
</dbReference>
<gene>
    <name evidence="9" type="primary">LOC108741290</name>
</gene>
<evidence type="ECO:0000259" key="6">
    <source>
        <dbReference type="PROSITE" id="PS50054"/>
    </source>
</evidence>
<evidence type="ECO:0000313" key="9">
    <source>
        <dbReference type="RefSeq" id="XP_018331544.1"/>
    </source>
</evidence>
<keyword evidence="4" id="KW-0904">Protein phosphatase</keyword>
<keyword evidence="3" id="KW-0378">Hydrolase</keyword>
<feature type="domain" description="Tyrosine-protein phosphatase" evidence="6">
    <location>
        <begin position="174"/>
        <end position="333"/>
    </location>
</feature>
<evidence type="ECO:0000256" key="4">
    <source>
        <dbReference type="ARBA" id="ARBA00022912"/>
    </source>
</evidence>
<dbReference type="GeneID" id="108741290"/>
<dbReference type="InParanoid" id="A0A1W4X650"/>
<dbReference type="EC" id="3.1.3.48" evidence="2"/>
<organism evidence="8 9">
    <name type="scientific">Agrilus planipennis</name>
    <name type="common">Emerald ash borer</name>
    <name type="synonym">Agrilus marcopoli</name>
    <dbReference type="NCBI Taxonomy" id="224129"/>
    <lineage>
        <taxon>Eukaryota</taxon>
        <taxon>Metazoa</taxon>
        <taxon>Ecdysozoa</taxon>
        <taxon>Arthropoda</taxon>
        <taxon>Hexapoda</taxon>
        <taxon>Insecta</taxon>
        <taxon>Pterygota</taxon>
        <taxon>Neoptera</taxon>
        <taxon>Endopterygota</taxon>
        <taxon>Coleoptera</taxon>
        <taxon>Polyphaga</taxon>
        <taxon>Elateriformia</taxon>
        <taxon>Buprestoidea</taxon>
        <taxon>Buprestidae</taxon>
        <taxon>Agrilinae</taxon>
        <taxon>Agrilus</taxon>
    </lineage>
</organism>
<dbReference type="SUPFAM" id="SSF52799">
    <property type="entry name" value="(Phosphotyrosine protein) phosphatases II"/>
    <property type="match status" value="2"/>
</dbReference>
<dbReference type="GO" id="GO:0004725">
    <property type="term" value="F:protein tyrosine phosphatase activity"/>
    <property type="evidence" value="ECO:0007669"/>
    <property type="project" value="UniProtKB-EC"/>
</dbReference>
<feature type="domain" description="Tyrosine specific protein phosphatases" evidence="7">
    <location>
        <begin position="257"/>
        <end position="319"/>
    </location>
</feature>
<protein>
    <recommendedName>
        <fullName evidence="2">protein-tyrosine-phosphatase</fullName>
        <ecNumber evidence="2">3.1.3.48</ecNumber>
    </recommendedName>
</protein>
<dbReference type="PROSITE" id="PS00383">
    <property type="entry name" value="TYR_PHOSPHATASE_1"/>
    <property type="match status" value="1"/>
</dbReference>
<dbReference type="PROSITE" id="PS50056">
    <property type="entry name" value="TYR_PHOSPHATASE_2"/>
    <property type="match status" value="1"/>
</dbReference>
<reference evidence="9" key="1">
    <citation type="submission" date="2025-08" db="UniProtKB">
        <authorList>
            <consortium name="RefSeq"/>
        </authorList>
    </citation>
    <scope>IDENTIFICATION</scope>
    <source>
        <tissue evidence="9">Entire body</tissue>
    </source>
</reference>
<dbReference type="RefSeq" id="XP_018331544.1">
    <property type="nucleotide sequence ID" value="XM_018476042.2"/>
</dbReference>
<comment type="similarity">
    <text evidence="1">Belongs to the protein-tyrosine phosphatase family. Non-receptor class CDC14 subfamily.</text>
</comment>
<dbReference type="PROSITE" id="PS50054">
    <property type="entry name" value="TYR_PHOSPHATASE_DUAL"/>
    <property type="match status" value="1"/>
</dbReference>
<dbReference type="AlphaFoldDB" id="A0A1W4X650"/>
<proteinExistence type="inferred from homology"/>
<dbReference type="CDD" id="cd17657">
    <property type="entry name" value="CDC14_N"/>
    <property type="match status" value="1"/>
</dbReference>
<feature type="compositionally biased region" description="Low complexity" evidence="5">
    <location>
        <begin position="523"/>
        <end position="541"/>
    </location>
</feature>
<dbReference type="CDD" id="cd14499">
    <property type="entry name" value="CDC14_C"/>
    <property type="match status" value="1"/>
</dbReference>
<dbReference type="KEGG" id="apln:108741290"/>
<dbReference type="FunFam" id="3.90.190.10:FF:000006">
    <property type="entry name" value="Dual specificity protein phosphatase CDC14B"/>
    <property type="match status" value="1"/>
</dbReference>
<evidence type="ECO:0000256" key="2">
    <source>
        <dbReference type="ARBA" id="ARBA00013064"/>
    </source>
</evidence>
<dbReference type="FunCoup" id="A0A1W4X650">
    <property type="interactions" value="31"/>
</dbReference>
<dbReference type="Proteomes" id="UP000192223">
    <property type="component" value="Unplaced"/>
</dbReference>
<evidence type="ECO:0000313" key="8">
    <source>
        <dbReference type="Proteomes" id="UP000192223"/>
    </source>
</evidence>
<dbReference type="OrthoDB" id="266663at2759"/>
<dbReference type="InterPro" id="IPR029021">
    <property type="entry name" value="Prot-tyrosine_phosphatase-like"/>
</dbReference>
<dbReference type="InterPro" id="IPR016130">
    <property type="entry name" value="Tyr_Pase_AS"/>
</dbReference>
<feature type="region of interest" description="Disordered" evidence="5">
    <location>
        <begin position="509"/>
        <end position="549"/>
    </location>
</feature>
<dbReference type="InterPro" id="IPR044506">
    <property type="entry name" value="CDC14_C"/>
</dbReference>
<dbReference type="InterPro" id="IPR050561">
    <property type="entry name" value="PTP"/>
</dbReference>
<dbReference type="STRING" id="224129.A0A1W4X650"/>
<dbReference type="SMART" id="SM00195">
    <property type="entry name" value="DSPc"/>
    <property type="match status" value="1"/>
</dbReference>
<keyword evidence="8" id="KW-1185">Reference proteome</keyword>
<evidence type="ECO:0000256" key="5">
    <source>
        <dbReference type="SAM" id="MobiDB-lite"/>
    </source>
</evidence>
<dbReference type="Pfam" id="PF22785">
    <property type="entry name" value="Tc-R-P"/>
    <property type="match status" value="1"/>
</dbReference>
<dbReference type="InterPro" id="IPR000387">
    <property type="entry name" value="Tyr_Pase_dom"/>
</dbReference>
<dbReference type="InterPro" id="IPR020422">
    <property type="entry name" value="TYR_PHOSPHATASE_DUAL_dom"/>
</dbReference>
<evidence type="ECO:0000259" key="7">
    <source>
        <dbReference type="PROSITE" id="PS50056"/>
    </source>
</evidence>
<evidence type="ECO:0000256" key="1">
    <source>
        <dbReference type="ARBA" id="ARBA00007315"/>
    </source>
</evidence>
<dbReference type="Pfam" id="PF14671">
    <property type="entry name" value="DSPn"/>
    <property type="match status" value="1"/>
</dbReference>
<evidence type="ECO:0000256" key="3">
    <source>
        <dbReference type="ARBA" id="ARBA00022801"/>
    </source>
</evidence>
<accession>A0A1W4X650</accession>
<dbReference type="Gene3D" id="3.90.190.10">
    <property type="entry name" value="Protein tyrosine phosphatase superfamily"/>
    <property type="match status" value="2"/>
</dbReference>